<dbReference type="AlphaFoldDB" id="A0A2C5XXE8"/>
<dbReference type="PANTHER" id="PTHR12708">
    <property type="entry name" value="DNA POLYMERASE EPSILON SUBUNIT B"/>
    <property type="match status" value="1"/>
</dbReference>
<dbReference type="STRING" id="1399860.A0A2C5XXE8"/>
<evidence type="ECO:0000256" key="4">
    <source>
        <dbReference type="ARBA" id="ARBA00022705"/>
    </source>
</evidence>
<comment type="caution">
    <text evidence="10">The sequence shown here is derived from an EMBL/GenBank/DDBJ whole genome shotgun (WGS) entry which is preliminary data.</text>
</comment>
<organism evidence="10 11">
    <name type="scientific">Ophiocordyceps australis</name>
    <dbReference type="NCBI Taxonomy" id="1399860"/>
    <lineage>
        <taxon>Eukaryota</taxon>
        <taxon>Fungi</taxon>
        <taxon>Dikarya</taxon>
        <taxon>Ascomycota</taxon>
        <taxon>Pezizomycotina</taxon>
        <taxon>Sordariomycetes</taxon>
        <taxon>Hypocreomycetidae</taxon>
        <taxon>Hypocreales</taxon>
        <taxon>Ophiocordycipitaceae</taxon>
        <taxon>Ophiocordyceps</taxon>
    </lineage>
</organism>
<evidence type="ECO:0000256" key="5">
    <source>
        <dbReference type="ARBA" id="ARBA00023125"/>
    </source>
</evidence>
<protein>
    <recommendedName>
        <fullName evidence="3">DNA polymerase epsilon subunit B</fullName>
    </recommendedName>
    <alternativeName>
        <fullName evidence="7">DNA polymerase II subunit 2</fullName>
    </alternativeName>
</protein>
<keyword evidence="11" id="KW-1185">Reference proteome</keyword>
<dbReference type="Proteomes" id="UP000226192">
    <property type="component" value="Unassembled WGS sequence"/>
</dbReference>
<evidence type="ECO:0000256" key="1">
    <source>
        <dbReference type="ARBA" id="ARBA00004123"/>
    </source>
</evidence>
<evidence type="ECO:0000256" key="7">
    <source>
        <dbReference type="ARBA" id="ARBA00032930"/>
    </source>
</evidence>
<feature type="domain" description="DNA polymerase alpha/delta/epsilon subunit B" evidence="9">
    <location>
        <begin position="449"/>
        <end position="714"/>
    </location>
</feature>
<accession>A0A2C5XXE8</accession>
<dbReference type="PANTHER" id="PTHR12708:SF0">
    <property type="entry name" value="DNA POLYMERASE EPSILON SUBUNIT 2"/>
    <property type="match status" value="1"/>
</dbReference>
<evidence type="ECO:0000256" key="6">
    <source>
        <dbReference type="ARBA" id="ARBA00023242"/>
    </source>
</evidence>
<dbReference type="Pfam" id="PF04042">
    <property type="entry name" value="DNA_pol_E_B"/>
    <property type="match status" value="1"/>
</dbReference>
<feature type="region of interest" description="Disordered" evidence="8">
    <location>
        <begin position="1"/>
        <end position="26"/>
    </location>
</feature>
<keyword evidence="6" id="KW-0539">Nucleus</keyword>
<dbReference type="GO" id="GO:0003677">
    <property type="term" value="F:DNA binding"/>
    <property type="evidence" value="ECO:0007669"/>
    <property type="project" value="UniProtKB-KW"/>
</dbReference>
<dbReference type="InterPro" id="IPR016266">
    <property type="entry name" value="POLE2"/>
</dbReference>
<feature type="compositionally biased region" description="Low complexity" evidence="8">
    <location>
        <begin position="15"/>
        <end position="26"/>
    </location>
</feature>
<dbReference type="InterPro" id="IPR007185">
    <property type="entry name" value="DNA_pol_a/d/e_bsu"/>
</dbReference>
<keyword evidence="4" id="KW-0235">DNA replication</keyword>
<name>A0A2C5XXE8_9HYPO</name>
<keyword evidence="5" id="KW-0238">DNA-binding</keyword>
<evidence type="ECO:0000256" key="2">
    <source>
        <dbReference type="ARBA" id="ARBA00009560"/>
    </source>
</evidence>
<comment type="subcellular location">
    <subcellularLocation>
        <location evidence="1">Nucleus</location>
    </subcellularLocation>
</comment>
<dbReference type="GO" id="GO:0008622">
    <property type="term" value="C:epsilon DNA polymerase complex"/>
    <property type="evidence" value="ECO:0007669"/>
    <property type="project" value="InterPro"/>
</dbReference>
<dbReference type="OrthoDB" id="10254730at2759"/>
<dbReference type="EMBL" id="NJET01000210">
    <property type="protein sequence ID" value="PHH59384.1"/>
    <property type="molecule type" value="Genomic_DNA"/>
</dbReference>
<dbReference type="GO" id="GO:0042276">
    <property type="term" value="P:error-prone translesion synthesis"/>
    <property type="evidence" value="ECO:0007669"/>
    <property type="project" value="TreeGrafter"/>
</dbReference>
<evidence type="ECO:0000313" key="10">
    <source>
        <dbReference type="EMBL" id="PHH59384.1"/>
    </source>
</evidence>
<evidence type="ECO:0000259" key="9">
    <source>
        <dbReference type="Pfam" id="PF04042"/>
    </source>
</evidence>
<proteinExistence type="inferred from homology"/>
<sequence length="754" mass="80096">MDTTPAPIFRKKRPLASSSLPSSSPAFATPVHPPKAYAARAPKAAILPIILPPTTLRPLAFRTFTKKHSLTLTSSALQELAVFVGRHCGSGWREDGLAERVLEEVARAWKKRNGGVIVEGGNVQLAQILKTMEGSMSGGRVAGAARAESIMDGVGDEASTRMGLRPVGMVREKSGVGFGGGGEQGDGMEEEEEAGTDVRAWLKVVDAFEQPRLLFNVHKKHFERDVAKASVLSPPSHKTTAFRNRYHVIHQRLQRNEALDSPSICRSRKRPRTSQAQSLHLTPIANMLGRHGTSHMLLGLLMTLPTGALALSDLTGSIALDVGRAVAIPADAAWFCPGMIVLVDGVYQEDSGPVGVGLAGSSGIGGTLGGTFEVFFLGQPPCEKRAVTLGIGAPDGGIDHVIGGGFGWVDFVGVGSERAVGAKMARLQQRLLPAPSDAPSEPRAGRNRIILVGHVTLDNARALAALAKILALYAAEPPAALPLAFILTGNFASHAALSRPSSTSIEYKESFDALASVLAAFPSLLTAATFVLVPGDKDAWDSAFGAGAAVPLPRARVPDLFTSRVRRAFAAANAKGGRQGSVAGEAVCTTNPCRLTLFGPRHEVVVFCDDVSARLRRMAISPGGKKRHHHDNDNNNNNNDDDGEKPLLAQTTPHGKSIDERDAQRLVKSLLDQGHLAPFPPASRPLYWDWATALHLYPLPTALALVDASAPPFVVSYEGCHVMNPGTLLAPGGAVARWVEYEVGRGARVREQRL</sequence>
<dbReference type="GO" id="GO:0006261">
    <property type="term" value="P:DNA-templated DNA replication"/>
    <property type="evidence" value="ECO:0007669"/>
    <property type="project" value="InterPro"/>
</dbReference>
<reference evidence="10 11" key="1">
    <citation type="submission" date="2017-06" db="EMBL/GenBank/DDBJ databases">
        <title>Ant-infecting Ophiocordyceps genomes reveal a high diversity of potential behavioral manipulation genes and a possible major role for enterotoxins.</title>
        <authorList>
            <person name="De Bekker C."/>
            <person name="Evans H.C."/>
            <person name="Brachmann A."/>
            <person name="Hughes D.P."/>
        </authorList>
    </citation>
    <scope>NUCLEOTIDE SEQUENCE [LARGE SCALE GENOMIC DNA]</scope>
    <source>
        <strain evidence="10 11">Map64</strain>
    </source>
</reference>
<feature type="region of interest" description="Disordered" evidence="8">
    <location>
        <begin position="621"/>
        <end position="659"/>
    </location>
</feature>
<evidence type="ECO:0000256" key="3">
    <source>
        <dbReference type="ARBA" id="ARBA00016011"/>
    </source>
</evidence>
<comment type="similarity">
    <text evidence="2">Belongs to the DNA polymerase epsilon subunit B family.</text>
</comment>
<gene>
    <name evidence="10" type="ORF">CDD81_3323</name>
</gene>
<evidence type="ECO:0000256" key="8">
    <source>
        <dbReference type="SAM" id="MobiDB-lite"/>
    </source>
</evidence>
<evidence type="ECO:0000313" key="11">
    <source>
        <dbReference type="Proteomes" id="UP000226192"/>
    </source>
</evidence>